<reference evidence="1" key="1">
    <citation type="journal article" date="2023" name="G3 (Bethesda)">
        <title>A reference genome for the long-term kleptoplast-retaining sea slug Elysia crispata morphotype clarki.</title>
        <authorList>
            <person name="Eastman K.E."/>
            <person name="Pendleton A.L."/>
            <person name="Shaikh M.A."/>
            <person name="Suttiyut T."/>
            <person name="Ogas R."/>
            <person name="Tomko P."/>
            <person name="Gavelis G."/>
            <person name="Widhalm J.R."/>
            <person name="Wisecaver J.H."/>
        </authorList>
    </citation>
    <scope>NUCLEOTIDE SEQUENCE</scope>
    <source>
        <strain evidence="1">ECLA1</strain>
    </source>
</reference>
<proteinExistence type="predicted"/>
<keyword evidence="2" id="KW-1185">Reference proteome</keyword>
<sequence length="99" mass="10829">MQAKCLSQALPQTDSLASAGKITSQMQKSYEGQAYPACTPDSRDQIWGARHRDGANRMTYKDVCKRDLKICSIIPGNLESTAANDVGIRLSRSAPSKLR</sequence>
<organism evidence="1 2">
    <name type="scientific">Elysia crispata</name>
    <name type="common">lettuce slug</name>
    <dbReference type="NCBI Taxonomy" id="231223"/>
    <lineage>
        <taxon>Eukaryota</taxon>
        <taxon>Metazoa</taxon>
        <taxon>Spiralia</taxon>
        <taxon>Lophotrochozoa</taxon>
        <taxon>Mollusca</taxon>
        <taxon>Gastropoda</taxon>
        <taxon>Heterobranchia</taxon>
        <taxon>Euthyneura</taxon>
        <taxon>Panpulmonata</taxon>
        <taxon>Sacoglossa</taxon>
        <taxon>Placobranchoidea</taxon>
        <taxon>Plakobranchidae</taxon>
        <taxon>Elysia</taxon>
    </lineage>
</organism>
<evidence type="ECO:0000313" key="1">
    <source>
        <dbReference type="EMBL" id="KAK3734498.1"/>
    </source>
</evidence>
<dbReference type="AlphaFoldDB" id="A0AAE0Y6R7"/>
<gene>
    <name evidence="1" type="ORF">RRG08_029693</name>
</gene>
<protein>
    <submittedName>
        <fullName evidence="1">Uncharacterized protein</fullName>
    </submittedName>
</protein>
<dbReference type="EMBL" id="JAWDGP010006847">
    <property type="protein sequence ID" value="KAK3734498.1"/>
    <property type="molecule type" value="Genomic_DNA"/>
</dbReference>
<comment type="caution">
    <text evidence="1">The sequence shown here is derived from an EMBL/GenBank/DDBJ whole genome shotgun (WGS) entry which is preliminary data.</text>
</comment>
<accession>A0AAE0Y6R7</accession>
<name>A0AAE0Y6R7_9GAST</name>
<evidence type="ECO:0000313" key="2">
    <source>
        <dbReference type="Proteomes" id="UP001283361"/>
    </source>
</evidence>
<dbReference type="Proteomes" id="UP001283361">
    <property type="component" value="Unassembled WGS sequence"/>
</dbReference>